<evidence type="ECO:0000256" key="1">
    <source>
        <dbReference type="SAM" id="SignalP"/>
    </source>
</evidence>
<name>A0A1W6NYS1_9RHOB</name>
<dbReference type="Proteomes" id="UP000242447">
    <property type="component" value="Chromosome"/>
</dbReference>
<dbReference type="EMBL" id="CP019937">
    <property type="protein sequence ID" value="ARO14321.1"/>
    <property type="molecule type" value="Genomic_DNA"/>
</dbReference>
<organism evidence="3 4">
    <name type="scientific">Ketogulonicigenium robustum</name>
    <dbReference type="NCBI Taxonomy" id="92947"/>
    <lineage>
        <taxon>Bacteria</taxon>
        <taxon>Pseudomonadati</taxon>
        <taxon>Pseudomonadota</taxon>
        <taxon>Alphaproteobacteria</taxon>
        <taxon>Rhodobacterales</taxon>
        <taxon>Roseobacteraceae</taxon>
        <taxon>Ketogulonicigenium</taxon>
    </lineage>
</organism>
<dbReference type="PANTHER" id="PTHR35272:SF3">
    <property type="entry name" value="THIOL:DISULFIDE INTERCHANGE PROTEIN DSBC"/>
    <property type="match status" value="1"/>
</dbReference>
<evidence type="ECO:0000313" key="4">
    <source>
        <dbReference type="Proteomes" id="UP000242447"/>
    </source>
</evidence>
<feature type="signal peptide" evidence="1">
    <location>
        <begin position="1"/>
        <end position="34"/>
    </location>
</feature>
<protein>
    <submittedName>
        <fullName evidence="3">Outer membrane protein</fullName>
    </submittedName>
</protein>
<dbReference type="InterPro" id="IPR051470">
    <property type="entry name" value="Thiol:disulfide_interchange"/>
</dbReference>
<feature type="domain" description="Thioredoxin" evidence="2">
    <location>
        <begin position="24"/>
        <end position="261"/>
    </location>
</feature>
<dbReference type="CDD" id="cd03023">
    <property type="entry name" value="DsbA_Com1_like"/>
    <property type="match status" value="1"/>
</dbReference>
<accession>A0A1W6NYS1</accession>
<gene>
    <name evidence="3" type="ORF">BVG79_00969</name>
</gene>
<evidence type="ECO:0000259" key="2">
    <source>
        <dbReference type="PROSITE" id="PS51352"/>
    </source>
</evidence>
<sequence length="263" mass="28750">MAQNEQDGTFMRKPLLALPATLALLAGLSQPAMAFDPAAMTDSEKTAFGIAIRDYLLSHPEVVMEAVQALRDKEYAAQSDRDTQMIASLEDQLFDDGYSWVGGNPEGDVTIVEFMDYRCGYCRQAFSEVEELVASDGNIRLIVKEYPILTEGSTLSSQFAIAAKLIYGDDAYKTLHDALITMRADATPETLVDLANTLGFDGASIATRAQSFEVSDMIGRNHDLARQLQISGTPTFILNGTMQRGYEPLDSMRARVAALRAEG</sequence>
<dbReference type="Pfam" id="PF01323">
    <property type="entry name" value="DSBA"/>
    <property type="match status" value="1"/>
</dbReference>
<dbReference type="InterPro" id="IPR041205">
    <property type="entry name" value="ScsC_N"/>
</dbReference>
<dbReference type="InterPro" id="IPR001853">
    <property type="entry name" value="DSBA-like_thioredoxin_dom"/>
</dbReference>
<dbReference type="AlphaFoldDB" id="A0A1W6NYS1"/>
<dbReference type="GO" id="GO:0016491">
    <property type="term" value="F:oxidoreductase activity"/>
    <property type="evidence" value="ECO:0007669"/>
    <property type="project" value="InterPro"/>
</dbReference>
<reference evidence="3 4" key="1">
    <citation type="submission" date="2017-02" db="EMBL/GenBank/DDBJ databases">
        <title>Ketogulonicigenium robustum SPU B003 Genome sequencing and assembly.</title>
        <authorList>
            <person name="Li Y."/>
            <person name="Liu L."/>
            <person name="Wang C."/>
            <person name="Zhang M."/>
            <person name="Zhang T."/>
            <person name="Zhang Y."/>
        </authorList>
    </citation>
    <scope>NUCLEOTIDE SEQUENCE [LARGE SCALE GENOMIC DNA]</scope>
    <source>
        <strain evidence="3 4">SPU_B003</strain>
    </source>
</reference>
<feature type="chain" id="PRO_5012122522" evidence="1">
    <location>
        <begin position="35"/>
        <end position="263"/>
    </location>
</feature>
<dbReference type="PANTHER" id="PTHR35272">
    <property type="entry name" value="THIOL:DISULFIDE INTERCHANGE PROTEIN DSBC-RELATED"/>
    <property type="match status" value="1"/>
</dbReference>
<evidence type="ECO:0000313" key="3">
    <source>
        <dbReference type="EMBL" id="ARO14321.1"/>
    </source>
</evidence>
<dbReference type="KEGG" id="kro:BVG79_00969"/>
<dbReference type="SUPFAM" id="SSF52833">
    <property type="entry name" value="Thioredoxin-like"/>
    <property type="match status" value="1"/>
</dbReference>
<keyword evidence="4" id="KW-1185">Reference proteome</keyword>
<keyword evidence="1" id="KW-0732">Signal</keyword>
<dbReference type="PROSITE" id="PS51352">
    <property type="entry name" value="THIOREDOXIN_2"/>
    <property type="match status" value="1"/>
</dbReference>
<dbReference type="STRING" id="92947.BVG79_00969"/>
<dbReference type="Gene3D" id="3.40.30.10">
    <property type="entry name" value="Glutaredoxin"/>
    <property type="match status" value="1"/>
</dbReference>
<dbReference type="Pfam" id="PF18312">
    <property type="entry name" value="ScsC_N"/>
    <property type="match status" value="1"/>
</dbReference>
<dbReference type="InterPro" id="IPR013766">
    <property type="entry name" value="Thioredoxin_domain"/>
</dbReference>
<dbReference type="InterPro" id="IPR036249">
    <property type="entry name" value="Thioredoxin-like_sf"/>
</dbReference>
<proteinExistence type="predicted"/>